<evidence type="ECO:0000256" key="2">
    <source>
        <dbReference type="SAM" id="Phobius"/>
    </source>
</evidence>
<sequence length="103" mass="11263">MLFSLGNSDNYVILALHLPVMASLVALCRRLRGHDDEVGIVLTKNAPCDGEHSKSRPTSNPRPPPNMPIAPPSKDPLDDTLRGVKSLKIELSGKAKKKKQKNK</sequence>
<evidence type="ECO:0000256" key="1">
    <source>
        <dbReference type="SAM" id="MobiDB-lite"/>
    </source>
</evidence>
<dbReference type="Pfam" id="PF06678">
    <property type="entry name" value="DUF1179"/>
    <property type="match status" value="1"/>
</dbReference>
<feature type="transmembrane region" description="Helical" evidence="2">
    <location>
        <begin position="12"/>
        <end position="28"/>
    </location>
</feature>
<keyword evidence="4" id="KW-1185">Reference proteome</keyword>
<protein>
    <submittedName>
        <fullName evidence="3">Uncharacterized protein</fullName>
    </submittedName>
</protein>
<feature type="region of interest" description="Disordered" evidence="1">
    <location>
        <begin position="44"/>
        <end position="82"/>
    </location>
</feature>
<evidence type="ECO:0000313" key="4">
    <source>
        <dbReference type="Proteomes" id="UP001331761"/>
    </source>
</evidence>
<keyword evidence="2" id="KW-1133">Transmembrane helix</keyword>
<reference evidence="3 4" key="1">
    <citation type="submission" date="2019-10" db="EMBL/GenBank/DDBJ databases">
        <title>Assembly and Annotation for the nematode Trichostrongylus colubriformis.</title>
        <authorList>
            <person name="Martin J."/>
        </authorList>
    </citation>
    <scope>NUCLEOTIDE SEQUENCE [LARGE SCALE GENOMIC DNA]</scope>
    <source>
        <strain evidence="3">G859</strain>
        <tissue evidence="3">Whole worm</tissue>
    </source>
</reference>
<evidence type="ECO:0000313" key="3">
    <source>
        <dbReference type="EMBL" id="KAK5974844.1"/>
    </source>
</evidence>
<feature type="compositionally biased region" description="Pro residues" evidence="1">
    <location>
        <begin position="60"/>
        <end position="74"/>
    </location>
</feature>
<name>A0AAN8FEP1_TRICO</name>
<gene>
    <name evidence="3" type="ORF">GCK32_004310</name>
</gene>
<proteinExistence type="predicted"/>
<dbReference type="Proteomes" id="UP001331761">
    <property type="component" value="Unassembled WGS sequence"/>
</dbReference>
<dbReference type="AlphaFoldDB" id="A0AAN8FEP1"/>
<organism evidence="3 4">
    <name type="scientific">Trichostrongylus colubriformis</name>
    <name type="common">Black scour worm</name>
    <dbReference type="NCBI Taxonomy" id="6319"/>
    <lineage>
        <taxon>Eukaryota</taxon>
        <taxon>Metazoa</taxon>
        <taxon>Ecdysozoa</taxon>
        <taxon>Nematoda</taxon>
        <taxon>Chromadorea</taxon>
        <taxon>Rhabditida</taxon>
        <taxon>Rhabditina</taxon>
        <taxon>Rhabditomorpha</taxon>
        <taxon>Strongyloidea</taxon>
        <taxon>Trichostrongylidae</taxon>
        <taxon>Trichostrongylus</taxon>
    </lineage>
</organism>
<keyword evidence="2" id="KW-0812">Transmembrane</keyword>
<dbReference type="EMBL" id="WIXE01013742">
    <property type="protein sequence ID" value="KAK5974844.1"/>
    <property type="molecule type" value="Genomic_DNA"/>
</dbReference>
<keyword evidence="2" id="KW-0472">Membrane</keyword>
<comment type="caution">
    <text evidence="3">The sequence shown here is derived from an EMBL/GenBank/DDBJ whole genome shotgun (WGS) entry which is preliminary data.</text>
</comment>
<dbReference type="InterPro" id="IPR009564">
    <property type="entry name" value="DUF1179"/>
</dbReference>
<accession>A0AAN8FEP1</accession>